<evidence type="ECO:0000313" key="1">
    <source>
        <dbReference type="EMBL" id="GAH76741.1"/>
    </source>
</evidence>
<gene>
    <name evidence="1" type="ORF">S03H2_64069</name>
</gene>
<proteinExistence type="predicted"/>
<accession>X1I2V1</accession>
<reference evidence="1" key="1">
    <citation type="journal article" date="2014" name="Front. Microbiol.">
        <title>High frequency of phylogenetically diverse reductive dehalogenase-homologous genes in deep subseafloor sedimentary metagenomes.</title>
        <authorList>
            <person name="Kawai M."/>
            <person name="Futagami T."/>
            <person name="Toyoda A."/>
            <person name="Takaki Y."/>
            <person name="Nishi S."/>
            <person name="Hori S."/>
            <person name="Arai W."/>
            <person name="Tsubouchi T."/>
            <person name="Morono Y."/>
            <person name="Uchiyama I."/>
            <person name="Ito T."/>
            <person name="Fujiyama A."/>
            <person name="Inagaki F."/>
            <person name="Takami H."/>
        </authorList>
    </citation>
    <scope>NUCLEOTIDE SEQUENCE</scope>
    <source>
        <strain evidence="1">Expedition CK06-06</strain>
    </source>
</reference>
<sequence>MPKLTLKVHPIIAAYITKGIWSLRLKWRVKYKCKIKIRKMQAYNFLEYHFFDKFGDEVIK</sequence>
<name>X1I2V1_9ZZZZ</name>
<comment type="caution">
    <text evidence="1">The sequence shown here is derived from an EMBL/GenBank/DDBJ whole genome shotgun (WGS) entry which is preliminary data.</text>
</comment>
<organism evidence="1">
    <name type="scientific">marine sediment metagenome</name>
    <dbReference type="NCBI Taxonomy" id="412755"/>
    <lineage>
        <taxon>unclassified sequences</taxon>
        <taxon>metagenomes</taxon>
        <taxon>ecological metagenomes</taxon>
    </lineage>
</organism>
<dbReference type="AlphaFoldDB" id="X1I2V1"/>
<dbReference type="EMBL" id="BARU01041574">
    <property type="protein sequence ID" value="GAH76741.1"/>
    <property type="molecule type" value="Genomic_DNA"/>
</dbReference>
<protein>
    <submittedName>
        <fullName evidence="1">Uncharacterized protein</fullName>
    </submittedName>
</protein>